<gene>
    <name evidence="1" type="ORF">SAMN05216462_1552</name>
</gene>
<protein>
    <submittedName>
        <fullName evidence="1">Uncharacterized protein</fullName>
    </submittedName>
</protein>
<proteinExistence type="predicted"/>
<evidence type="ECO:0000313" key="2">
    <source>
        <dbReference type="Proteomes" id="UP000182257"/>
    </source>
</evidence>
<name>A0A1H4BP69_XYLRU</name>
<reference evidence="1 2" key="1">
    <citation type="submission" date="2016-10" db="EMBL/GenBank/DDBJ databases">
        <authorList>
            <person name="de Groot N.N."/>
        </authorList>
    </citation>
    <scope>NUCLEOTIDE SEQUENCE [LARGE SCALE GENOMIC DNA]</scope>
    <source>
        <strain evidence="1 2">D31d</strain>
    </source>
</reference>
<sequence>MTTLLLACAMMLFSGCEKERMEYVTGDVKVEVEKGANWLHDYPLILGINKKNPPQVAVWVEDMDGRYLSTLYVSYKAGTQGWQGAKGNRRKEALPHWCHQRGVVYADGLYLPTKDQPMADGLTGATPRADFEVSMHPKQMPAQFVVKAEFNHSIDWNDAYPKHAKVGDANYSGGTEGSGQPAVVYAAIVDTTSGKKSFVAHLIGHSSADGSDGKVYADTSRLTSALQIVKQIKITIQ</sequence>
<dbReference type="Proteomes" id="UP000182257">
    <property type="component" value="Unassembled WGS sequence"/>
</dbReference>
<organism evidence="1 2">
    <name type="scientific">Xylanibacter ruminicola</name>
    <name type="common">Prevotella ruminicola</name>
    <dbReference type="NCBI Taxonomy" id="839"/>
    <lineage>
        <taxon>Bacteria</taxon>
        <taxon>Pseudomonadati</taxon>
        <taxon>Bacteroidota</taxon>
        <taxon>Bacteroidia</taxon>
        <taxon>Bacteroidales</taxon>
        <taxon>Prevotellaceae</taxon>
        <taxon>Xylanibacter</taxon>
    </lineage>
</organism>
<dbReference type="AlphaFoldDB" id="A0A1H4BP69"/>
<accession>A0A1H4BP69</accession>
<evidence type="ECO:0000313" key="1">
    <source>
        <dbReference type="EMBL" id="SEA49961.1"/>
    </source>
</evidence>
<dbReference type="EMBL" id="FNRF01000003">
    <property type="protein sequence ID" value="SEA49961.1"/>
    <property type="molecule type" value="Genomic_DNA"/>
</dbReference>